<reference evidence="1 2" key="1">
    <citation type="submission" date="2016-06" db="EMBL/GenBank/DDBJ databases">
        <authorList>
            <person name="Kjaerup R.B."/>
            <person name="Dalgaard T.S."/>
            <person name="Juul-Madsen H.R."/>
        </authorList>
    </citation>
    <scope>NUCLEOTIDE SEQUENCE [LARGE SCALE GENOMIC DNA]</scope>
    <source>
        <strain evidence="1 2">1081914.2</strain>
    </source>
</reference>
<organism evidence="1 2">
    <name type="scientific">Mycobacterium asiaticum</name>
    <dbReference type="NCBI Taxonomy" id="1790"/>
    <lineage>
        <taxon>Bacteria</taxon>
        <taxon>Bacillati</taxon>
        <taxon>Actinomycetota</taxon>
        <taxon>Actinomycetes</taxon>
        <taxon>Mycobacteriales</taxon>
        <taxon>Mycobacteriaceae</taxon>
        <taxon>Mycobacterium</taxon>
    </lineage>
</organism>
<dbReference type="OrthoDB" id="4729116at2"/>
<accession>A0A1A3BGT7</accession>
<comment type="caution">
    <text evidence="1">The sequence shown here is derived from an EMBL/GenBank/DDBJ whole genome shotgun (WGS) entry which is preliminary data.</text>
</comment>
<evidence type="ECO:0000313" key="1">
    <source>
        <dbReference type="EMBL" id="OBI73117.1"/>
    </source>
</evidence>
<dbReference type="AlphaFoldDB" id="A0A1A3BGT7"/>
<dbReference type="Proteomes" id="UP000093795">
    <property type="component" value="Unassembled WGS sequence"/>
</dbReference>
<dbReference type="RefSeq" id="WP_065123599.1">
    <property type="nucleotide sequence ID" value="NZ_LZKQ01000325.1"/>
</dbReference>
<dbReference type="EMBL" id="LZKQ01000325">
    <property type="protein sequence ID" value="OBI73117.1"/>
    <property type="molecule type" value="Genomic_DNA"/>
</dbReference>
<name>A0A1A3BGT7_MYCAS</name>
<proteinExistence type="predicted"/>
<evidence type="ECO:0000313" key="2">
    <source>
        <dbReference type="Proteomes" id="UP000093795"/>
    </source>
</evidence>
<sequence length="99" mass="10075">MAARQTLPAIESLDEIAGAGRLGAQLILAASAPIWPQFPTAARLVQTAVATGLVRGQPAVQYAFPHSGGTQVRGDHPSRSPPGLSVVADLVVGELAILG</sequence>
<gene>
    <name evidence="1" type="ORF">A9X01_06785</name>
</gene>
<protein>
    <submittedName>
        <fullName evidence="1">Uncharacterized protein</fullName>
    </submittedName>
</protein>